<organism evidence="5">
    <name type="scientific">Telmatobacter sp. DSM 110680</name>
    <dbReference type="NCBI Taxonomy" id="3036704"/>
    <lineage>
        <taxon>Bacteria</taxon>
        <taxon>Pseudomonadati</taxon>
        <taxon>Acidobacteriota</taxon>
        <taxon>Terriglobia</taxon>
        <taxon>Terriglobales</taxon>
        <taxon>Acidobacteriaceae</taxon>
        <taxon>Telmatobacter</taxon>
    </lineage>
</organism>
<dbReference type="Gene3D" id="1.10.10.10">
    <property type="entry name" value="Winged helix-like DNA-binding domain superfamily/Winged helix DNA-binding domain"/>
    <property type="match status" value="1"/>
</dbReference>
<name>A0AAU7DDR0_9BACT</name>
<dbReference type="InterPro" id="IPR001867">
    <property type="entry name" value="OmpR/PhoB-type_DNA-bd"/>
</dbReference>
<feature type="DNA-binding region" description="OmpR/PhoB-type" evidence="3">
    <location>
        <begin position="8"/>
        <end position="108"/>
    </location>
</feature>
<dbReference type="GO" id="GO:0000160">
    <property type="term" value="P:phosphorelay signal transduction system"/>
    <property type="evidence" value="ECO:0007669"/>
    <property type="project" value="InterPro"/>
</dbReference>
<dbReference type="AlphaFoldDB" id="A0AAU7DDR0"/>
<dbReference type="Gene3D" id="2.120.10.30">
    <property type="entry name" value="TolB, C-terminal domain"/>
    <property type="match status" value="2"/>
</dbReference>
<dbReference type="GO" id="GO:0006355">
    <property type="term" value="P:regulation of DNA-templated transcription"/>
    <property type="evidence" value="ECO:0007669"/>
    <property type="project" value="InterPro"/>
</dbReference>
<dbReference type="PANTHER" id="PTHR36842">
    <property type="entry name" value="PROTEIN TOLB HOMOLOG"/>
    <property type="match status" value="1"/>
</dbReference>
<dbReference type="InterPro" id="IPR016032">
    <property type="entry name" value="Sig_transdc_resp-reg_C-effctor"/>
</dbReference>
<keyword evidence="2 3" id="KW-0238">DNA-binding</keyword>
<feature type="domain" description="OmpR/PhoB-type" evidence="4">
    <location>
        <begin position="8"/>
        <end position="108"/>
    </location>
</feature>
<dbReference type="InterPro" id="IPR011659">
    <property type="entry name" value="WD40"/>
</dbReference>
<dbReference type="InterPro" id="IPR011042">
    <property type="entry name" value="6-blade_b-propeller_TolB-like"/>
</dbReference>
<dbReference type="SUPFAM" id="SSF82171">
    <property type="entry name" value="DPP6 N-terminal domain-like"/>
    <property type="match status" value="2"/>
</dbReference>
<dbReference type="PANTHER" id="PTHR36842:SF1">
    <property type="entry name" value="PROTEIN TOLB"/>
    <property type="match status" value="1"/>
</dbReference>
<dbReference type="PROSITE" id="PS51755">
    <property type="entry name" value="OMPR_PHOB"/>
    <property type="match status" value="1"/>
</dbReference>
<dbReference type="CDD" id="cd00383">
    <property type="entry name" value="trans_reg_C"/>
    <property type="match status" value="1"/>
</dbReference>
<dbReference type="RefSeq" id="WP_348261056.1">
    <property type="nucleotide sequence ID" value="NZ_CP121196.1"/>
</dbReference>
<accession>A0AAU7DDR0</accession>
<evidence type="ECO:0000313" key="5">
    <source>
        <dbReference type="EMBL" id="XBH15824.1"/>
    </source>
</evidence>
<comment type="similarity">
    <text evidence="1">Belongs to the TolB family.</text>
</comment>
<evidence type="ECO:0000256" key="1">
    <source>
        <dbReference type="ARBA" id="ARBA00009820"/>
    </source>
</evidence>
<dbReference type="GO" id="GO:0003677">
    <property type="term" value="F:DNA binding"/>
    <property type="evidence" value="ECO:0007669"/>
    <property type="project" value="UniProtKB-UniRule"/>
</dbReference>
<dbReference type="InterPro" id="IPR036388">
    <property type="entry name" value="WH-like_DNA-bd_sf"/>
</dbReference>
<protein>
    <submittedName>
        <fullName evidence="5">Winged helix-turn-helix domain-containing protein</fullName>
    </submittedName>
</protein>
<dbReference type="SUPFAM" id="SSF46894">
    <property type="entry name" value="C-terminal effector domain of the bipartite response regulators"/>
    <property type="match status" value="1"/>
</dbReference>
<gene>
    <name evidence="5" type="ORF">P8935_14735</name>
</gene>
<proteinExistence type="inferred from homology"/>
<evidence type="ECO:0000256" key="3">
    <source>
        <dbReference type="PROSITE-ProRule" id="PRU01091"/>
    </source>
</evidence>
<evidence type="ECO:0000259" key="4">
    <source>
        <dbReference type="PROSITE" id="PS51755"/>
    </source>
</evidence>
<dbReference type="SMART" id="SM00862">
    <property type="entry name" value="Trans_reg_C"/>
    <property type="match status" value="1"/>
</dbReference>
<sequence>METGVAFNQVIRCQSFELNLYTREVYKNGQKLTLHGQPIDVLAMLLERPGELVTREQLRKKLWPETTYVDFEHGLNSTINRLREALGDHAEHPQYIETLPRLGYRLIVLMENLPKEAPPPSPIFPKAPAPNVSINAALPAPAKAQPTEKSDIPHPTRRSRWLLAIGLSSAVALPTATHWYLRHPPPVPYITEFRQLTNDGQVKILVGADDQRLYFNQEFPFSIAQVGVTGGDIALIPVALPNPLLKSVSPDGAALLVTSMTSGGLWTVQIPGGSLRHLSNETVRCADWSPDGGSIVYSTDKGDISIMRSDGSEARRILEAQVSAPCSNEDNVVWSPDSRSIRFAADNRLWELSAEGSRKHLLLPAWRPAARQRCGRWTPDGRFFLFWSQDSSSLKSQIWAIDERRRLFHRAAAEPIQLTPGLVRWSRPIPSKDGKTIFARGTVDRGELVRYDAKSRQLQPFLGGMSATYLRFSPDGKTVAYITSPQGALWRANQDGSNPVQLTAPPLRAELPKWSPDGTQILFDATDANGQTKIYSVSSLGGAPQPFLPEQTKGLTEPNWSPDGRKIVFCKGGPADARSDIRILDVEHHKIITVPGSVGLFAPMWSPNGRSIVALDIITGAMRLFDVETERWSLLEKEVVAWPNWSRDGKFIYFFRWIKGVQVYRIRFPGGTAERVVDLPGFHGGLNSFMTLDPKDAPIFMRSTGTDEIYALTLEAK</sequence>
<dbReference type="EMBL" id="CP121196">
    <property type="protein sequence ID" value="XBH15824.1"/>
    <property type="molecule type" value="Genomic_DNA"/>
</dbReference>
<reference evidence="5" key="1">
    <citation type="submission" date="2023-03" db="EMBL/GenBank/DDBJ databases">
        <title>Edaphobacter sp.</title>
        <authorList>
            <person name="Huber K.J."/>
            <person name="Papendorf J."/>
            <person name="Pilke C."/>
            <person name="Bunk B."/>
            <person name="Sproeer C."/>
            <person name="Pester M."/>
        </authorList>
    </citation>
    <scope>NUCLEOTIDE SEQUENCE</scope>
    <source>
        <strain evidence="5">DSM 110680</strain>
    </source>
</reference>
<dbReference type="Pfam" id="PF00486">
    <property type="entry name" value="Trans_reg_C"/>
    <property type="match status" value="1"/>
</dbReference>
<dbReference type="Pfam" id="PF07676">
    <property type="entry name" value="PD40"/>
    <property type="match status" value="2"/>
</dbReference>
<evidence type="ECO:0000256" key="2">
    <source>
        <dbReference type="ARBA" id="ARBA00023125"/>
    </source>
</evidence>